<dbReference type="Pfam" id="PF12937">
    <property type="entry name" value="F-box-like"/>
    <property type="match status" value="1"/>
</dbReference>
<comment type="caution">
    <text evidence="3">The sequence shown here is derived from an EMBL/GenBank/DDBJ whole genome shotgun (WGS) entry which is preliminary data.</text>
</comment>
<dbReference type="GO" id="GO:0006893">
    <property type="term" value="P:Golgi to plasma membrane transport"/>
    <property type="evidence" value="ECO:0007669"/>
    <property type="project" value="TreeGrafter"/>
</dbReference>
<dbReference type="PANTHER" id="PTHR12100:SF1">
    <property type="entry name" value="RECYCLIN-1"/>
    <property type="match status" value="1"/>
</dbReference>
<reference evidence="3 4" key="1">
    <citation type="submission" date="2017-05" db="EMBL/GenBank/DDBJ databases">
        <title>Draft genome sequence of Elsinoe australis.</title>
        <authorList>
            <person name="Cheng Q."/>
        </authorList>
    </citation>
    <scope>NUCLEOTIDE SEQUENCE [LARGE SCALE GENOMIC DNA]</scope>
    <source>
        <strain evidence="3 4">NL1</strain>
    </source>
</reference>
<evidence type="ECO:0000313" key="3">
    <source>
        <dbReference type="EMBL" id="PSK55254.1"/>
    </source>
</evidence>
<dbReference type="STRING" id="40998.A0A2P8A452"/>
<feature type="compositionally biased region" description="Polar residues" evidence="1">
    <location>
        <begin position="536"/>
        <end position="560"/>
    </location>
</feature>
<dbReference type="InterPro" id="IPR048627">
    <property type="entry name" value="Sec10_HB"/>
</dbReference>
<gene>
    <name evidence="3" type="ORF">B9Z65_2643</name>
</gene>
<dbReference type="InterPro" id="IPR009976">
    <property type="entry name" value="Sec10-like"/>
</dbReference>
<organism evidence="3 4">
    <name type="scientific">Elsinoe australis</name>
    <dbReference type="NCBI Taxonomy" id="40998"/>
    <lineage>
        <taxon>Eukaryota</taxon>
        <taxon>Fungi</taxon>
        <taxon>Dikarya</taxon>
        <taxon>Ascomycota</taxon>
        <taxon>Pezizomycotina</taxon>
        <taxon>Dothideomycetes</taxon>
        <taxon>Dothideomycetidae</taxon>
        <taxon>Myriangiales</taxon>
        <taxon>Elsinoaceae</taxon>
        <taxon>Elsinoe</taxon>
    </lineage>
</organism>
<dbReference type="GO" id="GO:0006887">
    <property type="term" value="P:exocytosis"/>
    <property type="evidence" value="ECO:0007669"/>
    <property type="project" value="TreeGrafter"/>
</dbReference>
<dbReference type="Gene3D" id="1.20.1280.50">
    <property type="match status" value="1"/>
</dbReference>
<feature type="domain" description="F-box" evidence="2">
    <location>
        <begin position="43"/>
        <end position="89"/>
    </location>
</feature>
<feature type="region of interest" description="Disordered" evidence="1">
    <location>
        <begin position="531"/>
        <end position="580"/>
    </location>
</feature>
<evidence type="ECO:0000256" key="1">
    <source>
        <dbReference type="SAM" id="MobiDB-lite"/>
    </source>
</evidence>
<dbReference type="Proteomes" id="UP000243723">
    <property type="component" value="Unassembled WGS sequence"/>
</dbReference>
<dbReference type="InterPro" id="IPR036047">
    <property type="entry name" value="F-box-like_dom_sf"/>
</dbReference>
<dbReference type="PANTHER" id="PTHR12100">
    <property type="entry name" value="SEC10"/>
    <property type="match status" value="1"/>
</dbReference>
<dbReference type="Pfam" id="PF07393">
    <property type="entry name" value="Sec10_HB"/>
    <property type="match status" value="1"/>
</dbReference>
<evidence type="ECO:0000259" key="2">
    <source>
        <dbReference type="PROSITE" id="PS50181"/>
    </source>
</evidence>
<dbReference type="GO" id="GO:0000145">
    <property type="term" value="C:exocyst"/>
    <property type="evidence" value="ECO:0007669"/>
    <property type="project" value="TreeGrafter"/>
</dbReference>
<dbReference type="OrthoDB" id="5554140at2759"/>
<feature type="region of interest" description="Disordered" evidence="1">
    <location>
        <begin position="110"/>
        <end position="179"/>
    </location>
</feature>
<accession>A0A2P8A452</accession>
<evidence type="ECO:0000313" key="4">
    <source>
        <dbReference type="Proteomes" id="UP000243723"/>
    </source>
</evidence>
<dbReference type="SUPFAM" id="SSF81383">
    <property type="entry name" value="F-box domain"/>
    <property type="match status" value="1"/>
</dbReference>
<dbReference type="SMART" id="SM00256">
    <property type="entry name" value="FBOX"/>
    <property type="match status" value="1"/>
</dbReference>
<feature type="compositionally biased region" description="Low complexity" evidence="1">
    <location>
        <begin position="561"/>
        <end position="580"/>
    </location>
</feature>
<dbReference type="AlphaFoldDB" id="A0A2P8A452"/>
<sequence>MQQQQRNPRKGQPQRTSIFDQEVKKQHVKRNSVLSSLKSTQILSHKQALPTELISVIIDYLPPAEQIRCAQISRRFKELVYDDARWVQQLRAIGVWNENEAQKRYEEATRRKLDAQHGGSVDHSQRLGQDHSGSINGLADGHGRQPSVTLFDMDTEGQRNARTRANSHRKRPSLADGFDDLTLSSSTAAGQIQGSNSKAVSVFQSAKSVRGQARQQYGEIHGALNPFYVDITKPNDSVDPMVFRVFSAPQQQAQVLSNLERFSHVDIGQHHQERIEKLKYMTELFQNRMTNEFQQAYEDHDTGKMRNSVSVLAILDGGRSAVNAFVDNHPLVVGTMRLANAQDCIEGVAFGHVDLSPSQRLFQRLALTFSEQASLIDQIFPPSLDVLTPFLERVNDSVIQPFVDAVFQLTRDRGSETYLKALPGVFEQCMRFSISMRPTKASPPTFQQTASNILLQTFEPHIKSYLSEEATTFDRKASEEVSNWERDLSEQESRAETFFMSGINRQAAKRDFLSSFKKVVMMPVNAVTSFPLPGASRQSQLTPSASADTSHSPRPSTPVLTSNSPFTPNSSTTPTTEPPQTELAAKAALMTSRLENIKSLFSIEVALNIVHHAKSSIERIAVLARHSSRFKPAASTQCESIFISLLTILGDQHIKTGFDKAVTHLGAYNPRELRTSRPDQESTGGVEPLVTFLELVNVGDLIQQMVDVFYVQELVGPGLTDRDDFLNPAGKEKKRFEQMLDERVAAGLSKGIDVLMDEVEWVCATTQLGSDFNPGAGTGGDAAMAGVFDIGPTRTAREVVRLVESHTGMLVGSTEKTMLDVFYQEVGLRLFGTICKHVKRQRISVDGAIKLISDINLYASFIASLKQKPLVPYFTALRELSQIYLVDCTPNMNATSKSKRNARAKELATIIADNERYKGIFGAEEVLEFAERRADWYAVRADVEKGLYGMGCVMM</sequence>
<name>A0A2P8A452_9PEZI</name>
<keyword evidence="4" id="KW-1185">Reference proteome</keyword>
<dbReference type="EMBL" id="NHZQ01000067">
    <property type="protein sequence ID" value="PSK55254.1"/>
    <property type="molecule type" value="Genomic_DNA"/>
</dbReference>
<feature type="compositionally biased region" description="Basic residues" evidence="1">
    <location>
        <begin position="161"/>
        <end position="172"/>
    </location>
</feature>
<protein>
    <submittedName>
        <fullName evidence="3">F-box protein pof6</fullName>
    </submittedName>
</protein>
<proteinExistence type="predicted"/>
<dbReference type="CDD" id="cd09917">
    <property type="entry name" value="F-box_SF"/>
    <property type="match status" value="1"/>
</dbReference>
<dbReference type="PROSITE" id="PS50181">
    <property type="entry name" value="FBOX"/>
    <property type="match status" value="1"/>
</dbReference>
<dbReference type="InterPro" id="IPR001810">
    <property type="entry name" value="F-box_dom"/>
</dbReference>